<sequence>MAEIEDNATSTFQEEDHRAAYIFNAPAAATDGAGTAAAPPPPKRRRVSSKKDNSTPKKQQQQQQQQLAGGEAESLFTPLFNGAESAESVRLRRESFEAAWPVLDARIQHVLREANRNTLDEVTSFLRNAEAESEKITAGIIITGPNIASQDLLFEQLAETLCKATQAKFVRLRSAEAPHLKAALKKIIREATARGGSVDDEDDDMGLSVGQDGRKYLDYDLESLHVSLKLQASRRVIVAFQDSEAFDIGLFTDLVALFHSWHDRIQFSVLFGIATSVELFQARLLKSTARYLHGAQFDVVQAGSVLESVFKSVVAGSQAMLRLGPSLLRTLVERQQDQVAGIQVFISSLKYAYMCHFYANPLSMFLAGDGGLDRQLLQPEHLEAVRTLASFKSHVEDAVEARQLNHAQSLLDDDQFLVGQILEQGQKRRDYLEQLLRSLHLIAAMGLVSTPFTELYITALAEGIDLSSGAFPLLDNIRRLGPDEILSLIQRLVHAVQTGSPELGLKGWESETDELTGPLTEIRDEVEALVERTKDNRNPLKSKYDARSKVLRTTVVAQKVQLSRDSAAMTDEDKSFTDAIDTLTDLLSQHIRCDPVDSLFLHEAWVYDSKSPYRDVFIPRPATTLGRALSRPHDYLGCACCSEANGTVVPTLPATAILYHLYLEAGALVNVADLWSAYYNSVGEESKLGLDERTALVHFYRGLAELRMMGFVKQSKKKADHVAKLKWL</sequence>
<feature type="domain" description="Origin recognition complex subunit 3 N-terminal" evidence="7">
    <location>
        <begin position="56"/>
        <end position="365"/>
    </location>
</feature>
<protein>
    <submittedName>
        <fullName evidence="9">Origin recognition complex subunit 3 N-terminus-domain-containing protein</fullName>
    </submittedName>
</protein>
<name>A0AAE0K9C1_9PEZI</name>
<gene>
    <name evidence="9" type="ORF">B0H63DRAFT_299689</name>
</gene>
<evidence type="ECO:0000256" key="4">
    <source>
        <dbReference type="ARBA" id="ARBA00023125"/>
    </source>
</evidence>
<accession>A0AAE0K9C1</accession>
<evidence type="ECO:0000313" key="10">
    <source>
        <dbReference type="Proteomes" id="UP001285441"/>
    </source>
</evidence>
<evidence type="ECO:0000256" key="3">
    <source>
        <dbReference type="ARBA" id="ARBA00022705"/>
    </source>
</evidence>
<comment type="caution">
    <text evidence="9">The sequence shown here is derived from an EMBL/GenBank/DDBJ whole genome shotgun (WGS) entry which is preliminary data.</text>
</comment>
<feature type="domain" description="Origin recognition complex subunit 3 winged helix C-terminal" evidence="8">
    <location>
        <begin position="624"/>
        <end position="727"/>
    </location>
</feature>
<dbReference type="InterPro" id="IPR045667">
    <property type="entry name" value="ORC3_N"/>
</dbReference>
<comment type="subcellular location">
    <subcellularLocation>
        <location evidence="1">Nucleus</location>
    </subcellularLocation>
</comment>
<dbReference type="GO" id="GO:0006270">
    <property type="term" value="P:DNA replication initiation"/>
    <property type="evidence" value="ECO:0007669"/>
    <property type="project" value="TreeGrafter"/>
</dbReference>
<dbReference type="GO" id="GO:0003688">
    <property type="term" value="F:DNA replication origin binding"/>
    <property type="evidence" value="ECO:0007669"/>
    <property type="project" value="TreeGrafter"/>
</dbReference>
<dbReference type="InterPro" id="IPR020795">
    <property type="entry name" value="ORC3"/>
</dbReference>
<dbReference type="CDD" id="cd20704">
    <property type="entry name" value="Orc3"/>
    <property type="match status" value="1"/>
</dbReference>
<reference evidence="9" key="2">
    <citation type="submission" date="2023-06" db="EMBL/GenBank/DDBJ databases">
        <authorList>
            <consortium name="Lawrence Berkeley National Laboratory"/>
            <person name="Haridas S."/>
            <person name="Hensen N."/>
            <person name="Bonometti L."/>
            <person name="Westerberg I."/>
            <person name="Brannstrom I.O."/>
            <person name="Guillou S."/>
            <person name="Cros-Aarteil S."/>
            <person name="Calhoun S."/>
            <person name="Kuo A."/>
            <person name="Mondo S."/>
            <person name="Pangilinan J."/>
            <person name="Riley R."/>
            <person name="LaButti K."/>
            <person name="Andreopoulos B."/>
            <person name="Lipzen A."/>
            <person name="Chen C."/>
            <person name="Yanf M."/>
            <person name="Daum C."/>
            <person name="Ng V."/>
            <person name="Clum A."/>
            <person name="Steindorff A."/>
            <person name="Ohm R."/>
            <person name="Martin F."/>
            <person name="Silar P."/>
            <person name="Natvig D."/>
            <person name="Lalanne C."/>
            <person name="Gautier V."/>
            <person name="Ament-velasquez S.L."/>
            <person name="Kruys A."/>
            <person name="Hutchinson M.I."/>
            <person name="Powell A.J."/>
            <person name="Barry K."/>
            <person name="Miller A.N."/>
            <person name="Grigoriev I.V."/>
            <person name="Debuchy R."/>
            <person name="Gladieux P."/>
            <person name="Thoren M.H."/>
            <person name="Johannesson H."/>
        </authorList>
    </citation>
    <scope>NUCLEOTIDE SEQUENCE</scope>
    <source>
        <strain evidence="9">CBS 232.78</strain>
    </source>
</reference>
<evidence type="ECO:0000259" key="8">
    <source>
        <dbReference type="Pfam" id="PF18137"/>
    </source>
</evidence>
<keyword evidence="3" id="KW-0235">DNA replication</keyword>
<dbReference type="GO" id="GO:0005656">
    <property type="term" value="C:nuclear pre-replicative complex"/>
    <property type="evidence" value="ECO:0007669"/>
    <property type="project" value="TreeGrafter"/>
</dbReference>
<keyword evidence="4" id="KW-0238">DNA-binding</keyword>
<dbReference type="Proteomes" id="UP001285441">
    <property type="component" value="Unassembled WGS sequence"/>
</dbReference>
<evidence type="ECO:0000256" key="2">
    <source>
        <dbReference type="ARBA" id="ARBA00010977"/>
    </source>
</evidence>
<dbReference type="Pfam" id="PF18137">
    <property type="entry name" value="WHD_ORC"/>
    <property type="match status" value="1"/>
</dbReference>
<comment type="similarity">
    <text evidence="2">Belongs to the ORC3 family.</text>
</comment>
<organism evidence="9 10">
    <name type="scientific">Podospora didyma</name>
    <dbReference type="NCBI Taxonomy" id="330526"/>
    <lineage>
        <taxon>Eukaryota</taxon>
        <taxon>Fungi</taxon>
        <taxon>Dikarya</taxon>
        <taxon>Ascomycota</taxon>
        <taxon>Pezizomycotina</taxon>
        <taxon>Sordariomycetes</taxon>
        <taxon>Sordariomycetidae</taxon>
        <taxon>Sordariales</taxon>
        <taxon>Podosporaceae</taxon>
        <taxon>Podospora</taxon>
    </lineage>
</organism>
<dbReference type="GO" id="GO:0005664">
    <property type="term" value="C:nuclear origin of replication recognition complex"/>
    <property type="evidence" value="ECO:0007669"/>
    <property type="project" value="InterPro"/>
</dbReference>
<keyword evidence="10" id="KW-1185">Reference proteome</keyword>
<proteinExistence type="inferred from homology"/>
<evidence type="ECO:0000256" key="6">
    <source>
        <dbReference type="SAM" id="MobiDB-lite"/>
    </source>
</evidence>
<dbReference type="AlphaFoldDB" id="A0AAE0K9C1"/>
<dbReference type="PANTHER" id="PTHR12748">
    <property type="entry name" value="ORIGIN RECOGNITION COMPLEX SUBUNIT 3"/>
    <property type="match status" value="1"/>
</dbReference>
<keyword evidence="5" id="KW-0539">Nucleus</keyword>
<reference evidence="9" key="1">
    <citation type="journal article" date="2023" name="Mol. Phylogenet. Evol.">
        <title>Genome-scale phylogeny and comparative genomics of the fungal order Sordariales.</title>
        <authorList>
            <person name="Hensen N."/>
            <person name="Bonometti L."/>
            <person name="Westerberg I."/>
            <person name="Brannstrom I.O."/>
            <person name="Guillou S."/>
            <person name="Cros-Aarteil S."/>
            <person name="Calhoun S."/>
            <person name="Haridas S."/>
            <person name="Kuo A."/>
            <person name="Mondo S."/>
            <person name="Pangilinan J."/>
            <person name="Riley R."/>
            <person name="LaButti K."/>
            <person name="Andreopoulos B."/>
            <person name="Lipzen A."/>
            <person name="Chen C."/>
            <person name="Yan M."/>
            <person name="Daum C."/>
            <person name="Ng V."/>
            <person name="Clum A."/>
            <person name="Steindorff A."/>
            <person name="Ohm R.A."/>
            <person name="Martin F."/>
            <person name="Silar P."/>
            <person name="Natvig D.O."/>
            <person name="Lalanne C."/>
            <person name="Gautier V."/>
            <person name="Ament-Velasquez S.L."/>
            <person name="Kruys A."/>
            <person name="Hutchinson M.I."/>
            <person name="Powell A.J."/>
            <person name="Barry K."/>
            <person name="Miller A.N."/>
            <person name="Grigoriev I.V."/>
            <person name="Debuchy R."/>
            <person name="Gladieux P."/>
            <person name="Hiltunen Thoren M."/>
            <person name="Johannesson H."/>
        </authorList>
    </citation>
    <scope>NUCLEOTIDE SEQUENCE</scope>
    <source>
        <strain evidence="9">CBS 232.78</strain>
    </source>
</reference>
<feature type="compositionally biased region" description="Low complexity" evidence="6">
    <location>
        <begin position="25"/>
        <end position="37"/>
    </location>
</feature>
<evidence type="ECO:0000256" key="5">
    <source>
        <dbReference type="ARBA" id="ARBA00023242"/>
    </source>
</evidence>
<dbReference type="Pfam" id="PF07034">
    <property type="entry name" value="ORC3_N"/>
    <property type="match status" value="1"/>
</dbReference>
<dbReference type="EMBL" id="JAULSW010000008">
    <property type="protein sequence ID" value="KAK3372518.1"/>
    <property type="molecule type" value="Genomic_DNA"/>
</dbReference>
<dbReference type="GO" id="GO:0031261">
    <property type="term" value="C:DNA replication preinitiation complex"/>
    <property type="evidence" value="ECO:0007669"/>
    <property type="project" value="TreeGrafter"/>
</dbReference>
<dbReference type="InterPro" id="IPR040855">
    <property type="entry name" value="ORC_WH_C"/>
</dbReference>
<dbReference type="PANTHER" id="PTHR12748:SF0">
    <property type="entry name" value="ORIGIN RECOGNITION COMPLEX SUBUNIT 3"/>
    <property type="match status" value="1"/>
</dbReference>
<evidence type="ECO:0000256" key="1">
    <source>
        <dbReference type="ARBA" id="ARBA00004123"/>
    </source>
</evidence>
<evidence type="ECO:0000259" key="7">
    <source>
        <dbReference type="Pfam" id="PF07034"/>
    </source>
</evidence>
<feature type="region of interest" description="Disordered" evidence="6">
    <location>
        <begin position="1"/>
        <end position="70"/>
    </location>
</feature>
<evidence type="ECO:0000313" key="9">
    <source>
        <dbReference type="EMBL" id="KAK3372518.1"/>
    </source>
</evidence>